<feature type="coiled-coil region" evidence="1">
    <location>
        <begin position="104"/>
        <end position="227"/>
    </location>
</feature>
<evidence type="ECO:0000256" key="1">
    <source>
        <dbReference type="SAM" id="Coils"/>
    </source>
</evidence>
<proteinExistence type="predicted"/>
<keyword evidence="2" id="KW-0732">Signal</keyword>
<feature type="coiled-coil region" evidence="1">
    <location>
        <begin position="48"/>
        <end position="75"/>
    </location>
</feature>
<sequence length="266" mass="30678">MGLSWVFTVILYLFIGCDGFLLDDRNKPSTTSVSFLTDQHYNALFNLIVTERQSRSKLEQQLVRLEQELLATQQGVTDIYHTSANNNATLALEAKNWNTIRTENNDLKNRYNLLEYKFNSLSRNHSNLENYTKALEQEVTSLQQLKGVTDLQTVLSVRNETNILRKELKITNSSLNSVKNEAEARKQDFVALLNKADSIEHKLVFSVETLDNKQNQTKLEMKLMQDEMQRLGTFQNQTLIRLQENLIAIEKIQNVSVGKLEHVKSR</sequence>
<name>A0A8B6CAL8_MYTGA</name>
<organism evidence="3 4">
    <name type="scientific">Mytilus galloprovincialis</name>
    <name type="common">Mediterranean mussel</name>
    <dbReference type="NCBI Taxonomy" id="29158"/>
    <lineage>
        <taxon>Eukaryota</taxon>
        <taxon>Metazoa</taxon>
        <taxon>Spiralia</taxon>
        <taxon>Lophotrochozoa</taxon>
        <taxon>Mollusca</taxon>
        <taxon>Bivalvia</taxon>
        <taxon>Autobranchia</taxon>
        <taxon>Pteriomorphia</taxon>
        <taxon>Mytilida</taxon>
        <taxon>Mytiloidea</taxon>
        <taxon>Mytilidae</taxon>
        <taxon>Mytilinae</taxon>
        <taxon>Mytilus</taxon>
    </lineage>
</organism>
<comment type="caution">
    <text evidence="3">The sequence shown here is derived from an EMBL/GenBank/DDBJ whole genome shotgun (WGS) entry which is preliminary data.</text>
</comment>
<reference evidence="3" key="1">
    <citation type="submission" date="2018-11" db="EMBL/GenBank/DDBJ databases">
        <authorList>
            <person name="Alioto T."/>
            <person name="Alioto T."/>
        </authorList>
    </citation>
    <scope>NUCLEOTIDE SEQUENCE</scope>
</reference>
<protein>
    <submittedName>
        <fullName evidence="3">Uncharacterized protein</fullName>
    </submittedName>
</protein>
<evidence type="ECO:0000313" key="4">
    <source>
        <dbReference type="Proteomes" id="UP000596742"/>
    </source>
</evidence>
<dbReference type="Proteomes" id="UP000596742">
    <property type="component" value="Unassembled WGS sequence"/>
</dbReference>
<keyword evidence="4" id="KW-1185">Reference proteome</keyword>
<feature type="signal peptide" evidence="2">
    <location>
        <begin position="1"/>
        <end position="19"/>
    </location>
</feature>
<gene>
    <name evidence="3" type="ORF">MGAL_10B039846</name>
</gene>
<evidence type="ECO:0000256" key="2">
    <source>
        <dbReference type="SAM" id="SignalP"/>
    </source>
</evidence>
<accession>A0A8B6CAL8</accession>
<dbReference type="AlphaFoldDB" id="A0A8B6CAL8"/>
<dbReference type="EMBL" id="UYJE01001353">
    <property type="protein sequence ID" value="VDI01448.1"/>
    <property type="molecule type" value="Genomic_DNA"/>
</dbReference>
<keyword evidence="1" id="KW-0175">Coiled coil</keyword>
<feature type="chain" id="PRO_5032638599" evidence="2">
    <location>
        <begin position="20"/>
        <end position="266"/>
    </location>
</feature>
<evidence type="ECO:0000313" key="3">
    <source>
        <dbReference type="EMBL" id="VDI01448.1"/>
    </source>
</evidence>